<comment type="caution">
    <text evidence="1">The sequence shown here is derived from an EMBL/GenBank/DDBJ whole genome shotgun (WGS) entry which is preliminary data.</text>
</comment>
<evidence type="ECO:0000313" key="2">
    <source>
        <dbReference type="Proteomes" id="UP000563426"/>
    </source>
</evidence>
<proteinExistence type="predicted"/>
<organism evidence="1 2">
    <name type="scientific">Corallococcus exercitus</name>
    <dbReference type="NCBI Taxonomy" id="2316736"/>
    <lineage>
        <taxon>Bacteria</taxon>
        <taxon>Pseudomonadati</taxon>
        <taxon>Myxococcota</taxon>
        <taxon>Myxococcia</taxon>
        <taxon>Myxococcales</taxon>
        <taxon>Cystobacterineae</taxon>
        <taxon>Myxococcaceae</taxon>
        <taxon>Corallococcus</taxon>
    </lineage>
</organism>
<keyword evidence="2" id="KW-1185">Reference proteome</keyword>
<dbReference type="EMBL" id="JABFJV010000081">
    <property type="protein sequence ID" value="NOK34754.1"/>
    <property type="molecule type" value="Genomic_DNA"/>
</dbReference>
<protein>
    <recommendedName>
        <fullName evidence="3">TIR domain-containing protein</fullName>
    </recommendedName>
</protein>
<dbReference type="Proteomes" id="UP000563426">
    <property type="component" value="Unassembled WGS sequence"/>
</dbReference>
<gene>
    <name evidence="1" type="ORF">HMI49_16265</name>
</gene>
<name>A0A7Y4KKS2_9BACT</name>
<dbReference type="AlphaFoldDB" id="A0A7Y4KKS2"/>
<accession>A0A7Y4KKS2</accession>
<sequence length="232" mass="25202">MESVFLSLSFSDPDRDLVMAVDALIQSAGLRVVRGDALGGGAVSPNVKRLIEGADACVGIATPRDPLPNGRFSTHPWVNSEMVMAQALGKRCIALVEKSVDLQGAFSENERIAYDAGRPLPMITKLGLTLELWRREAGRQMKVLVLPASAAQQLAKNVGTAVCKYRYYNGRGQPGEWKRAAVVPQQGGPVVYLDGARDDSLVEVRLEIGRQSWCSPAIAPFTHVPLRKEPRP</sequence>
<reference evidence="1 2" key="1">
    <citation type="submission" date="2020-05" db="EMBL/GenBank/DDBJ databases">
        <authorList>
            <person name="Whitworth D."/>
        </authorList>
    </citation>
    <scope>NUCLEOTIDE SEQUENCE [LARGE SCALE GENOMIC DNA]</scope>
    <source>
        <strain evidence="1 2">AB043B</strain>
    </source>
</reference>
<evidence type="ECO:0008006" key="3">
    <source>
        <dbReference type="Google" id="ProtNLM"/>
    </source>
</evidence>
<evidence type="ECO:0000313" key="1">
    <source>
        <dbReference type="EMBL" id="NOK34754.1"/>
    </source>
</evidence>
<dbReference type="RefSeq" id="WP_171435757.1">
    <property type="nucleotide sequence ID" value="NZ_JABFJV010000081.1"/>
</dbReference>